<dbReference type="AlphaFoldDB" id="A0A3A5LCP6"/>
<evidence type="ECO:0000313" key="1">
    <source>
        <dbReference type="EMBL" id="RJT48186.1"/>
    </source>
</evidence>
<evidence type="ECO:0008006" key="3">
    <source>
        <dbReference type="Google" id="ProtNLM"/>
    </source>
</evidence>
<dbReference type="EMBL" id="QZWB01000003">
    <property type="protein sequence ID" value="RJT48186.1"/>
    <property type="molecule type" value="Genomic_DNA"/>
</dbReference>
<protein>
    <recommendedName>
        <fullName evidence="3">F-box domain-containing protein</fullName>
    </recommendedName>
</protein>
<organism evidence="1 2">
    <name type="scientific">Legionella taurinensis</name>
    <dbReference type="NCBI Taxonomy" id="70611"/>
    <lineage>
        <taxon>Bacteria</taxon>
        <taxon>Pseudomonadati</taxon>
        <taxon>Pseudomonadota</taxon>
        <taxon>Gammaproteobacteria</taxon>
        <taxon>Legionellales</taxon>
        <taxon>Legionellaceae</taxon>
        <taxon>Legionella</taxon>
    </lineage>
</organism>
<name>A0A3A5LCP6_9GAMM</name>
<reference evidence="1 2" key="1">
    <citation type="submission" date="2018-09" db="EMBL/GenBank/DDBJ databases">
        <title>Draft genome sequences of Legionella taurinensis isolated from water samples.</title>
        <authorList>
            <person name="Chakeri A."/>
            <person name="Allerberger F."/>
            <person name="Kundi M."/>
            <person name="Ruppitsch W."/>
            <person name="Schmid D."/>
        </authorList>
    </citation>
    <scope>NUCLEOTIDE SEQUENCE [LARGE SCALE GENOMIC DNA]</scope>
    <source>
        <strain evidence="1 2">4570-18-6</strain>
    </source>
</reference>
<evidence type="ECO:0000313" key="2">
    <source>
        <dbReference type="Proteomes" id="UP000270757"/>
    </source>
</evidence>
<sequence>MTEFPNEVLLNTLRFTSYREKLRFSFASWQSNELVKEHSEELSVLKQLFNPAGYSFGGFSLVLERVLPFDVIKFHLIKGENGTSTTLSKSDLPLIVKLIANQDEQGLIKQFDNFLDGHIKKSFEQKTIIREGWEDSNLPEIDFSAYSLETLKP</sequence>
<accession>A0A3A5LCP6</accession>
<dbReference type="GeneID" id="48947111"/>
<proteinExistence type="predicted"/>
<gene>
    <name evidence="1" type="ORF">D6J04_03565</name>
</gene>
<dbReference type="Proteomes" id="UP000270757">
    <property type="component" value="Unassembled WGS sequence"/>
</dbReference>
<comment type="caution">
    <text evidence="1">The sequence shown here is derived from an EMBL/GenBank/DDBJ whole genome shotgun (WGS) entry which is preliminary data.</text>
</comment>
<dbReference type="RefSeq" id="WP_115300625.1">
    <property type="nucleotide sequence ID" value="NZ_CAAAIR010000002.1"/>
</dbReference>